<evidence type="ECO:0000259" key="4">
    <source>
        <dbReference type="Pfam" id="PF03389"/>
    </source>
</evidence>
<keyword evidence="6" id="KW-1185">Reference proteome</keyword>
<dbReference type="RefSeq" id="WP_103074849.1">
    <property type="nucleotide sequence ID" value="NZ_NPZB01000001.1"/>
</dbReference>
<dbReference type="NCBIfam" id="NF041496">
    <property type="entry name" value="MobQ"/>
    <property type="match status" value="1"/>
</dbReference>
<gene>
    <name evidence="5" type="ORF">Lysil_1454</name>
</gene>
<organism evidence="5 6">
    <name type="scientific">Solilutibacter silvestris</name>
    <dbReference type="NCBI Taxonomy" id="1645665"/>
    <lineage>
        <taxon>Bacteria</taxon>
        <taxon>Pseudomonadati</taxon>
        <taxon>Pseudomonadota</taxon>
        <taxon>Gammaproteobacteria</taxon>
        <taxon>Lysobacterales</taxon>
        <taxon>Lysobacteraceae</taxon>
        <taxon>Solilutibacter</taxon>
    </lineage>
</organism>
<dbReference type="AlphaFoldDB" id="A0A2K1Q462"/>
<feature type="domain" description="MobA/MobL protein" evidence="4">
    <location>
        <begin position="17"/>
        <end position="225"/>
    </location>
</feature>
<evidence type="ECO:0000313" key="5">
    <source>
        <dbReference type="EMBL" id="PNS09825.1"/>
    </source>
</evidence>
<keyword evidence="2" id="KW-0184">Conjugation</keyword>
<feature type="compositionally biased region" description="Basic residues" evidence="3">
    <location>
        <begin position="335"/>
        <end position="347"/>
    </location>
</feature>
<dbReference type="Pfam" id="PF03389">
    <property type="entry name" value="MobA_MobL"/>
    <property type="match status" value="1"/>
</dbReference>
<protein>
    <submittedName>
        <fullName evidence="5">MobA/MobL family</fullName>
    </submittedName>
</protein>
<feature type="region of interest" description="Disordered" evidence="3">
    <location>
        <begin position="308"/>
        <end position="347"/>
    </location>
</feature>
<sequence length="347" mass="39721">MAIFHLAAKVIGRSSGRSATAAAAYRSGTRLADARTGEIHDFTRKIGIRETFILTPEYAPSWMLDRSNLWNGVEAREKRKDAQLCREIEVALPHELSHEQHRMLLIGFATDEFVDQGMVADIAMHAPGNRGDRRNEHAHILLTLRHINDEGFGNKAREWNDKELVEQWRERWALRVNKVLEISTASSRIDHRSYARQSMEEGGDVALADLPTVHLGPRASTLERRGVRTTPGDLNRETKIVNLWLEGVRRMLRIMTERSMTLLSVGADIEQLRKRFLSHFRSIQQLPTTHELMEMHEALVNAPWRIDRPDDQEQISEHPDPLDSHDAPAPASPRPRPRMRRRGPRPG</sequence>
<evidence type="ECO:0000256" key="1">
    <source>
        <dbReference type="ARBA" id="ARBA00010873"/>
    </source>
</evidence>
<dbReference type="EMBL" id="NPZB01000001">
    <property type="protein sequence ID" value="PNS09825.1"/>
    <property type="molecule type" value="Genomic_DNA"/>
</dbReference>
<evidence type="ECO:0000313" key="6">
    <source>
        <dbReference type="Proteomes" id="UP000236220"/>
    </source>
</evidence>
<evidence type="ECO:0000256" key="2">
    <source>
        <dbReference type="ARBA" id="ARBA00022971"/>
    </source>
</evidence>
<feature type="compositionally biased region" description="Basic and acidic residues" evidence="3">
    <location>
        <begin position="308"/>
        <end position="326"/>
    </location>
</feature>
<name>A0A2K1Q462_9GAMM</name>
<dbReference type="Gene3D" id="3.30.930.30">
    <property type="match status" value="1"/>
</dbReference>
<dbReference type="InterPro" id="IPR005053">
    <property type="entry name" value="MobA_MobL"/>
</dbReference>
<proteinExistence type="inferred from homology"/>
<comment type="caution">
    <text evidence="5">The sequence shown here is derived from an EMBL/GenBank/DDBJ whole genome shotgun (WGS) entry which is preliminary data.</text>
</comment>
<dbReference type="Proteomes" id="UP000236220">
    <property type="component" value="Unassembled WGS sequence"/>
</dbReference>
<accession>A0A2K1Q462</accession>
<evidence type="ECO:0000256" key="3">
    <source>
        <dbReference type="SAM" id="MobiDB-lite"/>
    </source>
</evidence>
<comment type="similarity">
    <text evidence="1">Belongs to the MobA/MobL family.</text>
</comment>
<dbReference type="OrthoDB" id="1826980at2"/>
<reference evidence="5 6" key="1">
    <citation type="submission" date="2017-08" db="EMBL/GenBank/DDBJ databases">
        <title>Lysobacter sylvestris genome.</title>
        <authorList>
            <person name="Zhang D.-C."/>
            <person name="Albuquerque L."/>
            <person name="Franca L."/>
            <person name="Froufe H.J.C."/>
            <person name="Barroso C."/>
            <person name="Egas C."/>
            <person name="Da Costa M."/>
            <person name="Margesin R."/>
        </authorList>
    </citation>
    <scope>NUCLEOTIDE SEQUENCE [LARGE SCALE GENOMIC DNA]</scope>
    <source>
        <strain evidence="5 6">AM20-91</strain>
    </source>
</reference>